<comment type="caution">
    <text evidence="3">The sequence shown here is derived from an EMBL/GenBank/DDBJ whole genome shotgun (WGS) entry which is preliminary data.</text>
</comment>
<feature type="chain" id="PRO_5020701012" evidence="2">
    <location>
        <begin position="24"/>
        <end position="197"/>
    </location>
</feature>
<proteinExistence type="predicted"/>
<protein>
    <submittedName>
        <fullName evidence="3">Uncharacterized protein</fullName>
    </submittedName>
</protein>
<evidence type="ECO:0000313" key="4">
    <source>
        <dbReference type="Proteomes" id="UP000295604"/>
    </source>
</evidence>
<gene>
    <name evidence="3" type="ORF">C8034_v008811</name>
</gene>
<name>A0A4R8T273_9PEZI</name>
<evidence type="ECO:0000313" key="3">
    <source>
        <dbReference type="EMBL" id="TEA10751.1"/>
    </source>
</evidence>
<dbReference type="Proteomes" id="UP000295604">
    <property type="component" value="Unassembled WGS sequence"/>
</dbReference>
<keyword evidence="2" id="KW-0732">Signal</keyword>
<feature type="signal peptide" evidence="2">
    <location>
        <begin position="1"/>
        <end position="23"/>
    </location>
</feature>
<keyword evidence="4" id="KW-1185">Reference proteome</keyword>
<sequence>MQLATLASVVVAAAALALPLAGAVPTEKRSALVPLSDKFLSDKLKDTHPDAYAVFLTTPFVKLDSAGKRRRQEVPEDGTPNGTRPITTPENIFVLQCSDAGFRGECLVWGAPPGRCVNYSSFNNTQAFLDKYDNQTTSLSTNTGGLCQFYKFVDCNNKGDDRGVTLSYNYNLGEEGDGYSGDYDDQISSCAEIRRLY</sequence>
<dbReference type="AlphaFoldDB" id="A0A4R8T273"/>
<evidence type="ECO:0000256" key="2">
    <source>
        <dbReference type="SAM" id="SignalP"/>
    </source>
</evidence>
<organism evidence="3 4">
    <name type="scientific">Colletotrichum sidae</name>
    <dbReference type="NCBI Taxonomy" id="1347389"/>
    <lineage>
        <taxon>Eukaryota</taxon>
        <taxon>Fungi</taxon>
        <taxon>Dikarya</taxon>
        <taxon>Ascomycota</taxon>
        <taxon>Pezizomycotina</taxon>
        <taxon>Sordariomycetes</taxon>
        <taxon>Hypocreomycetidae</taxon>
        <taxon>Glomerellales</taxon>
        <taxon>Glomerellaceae</taxon>
        <taxon>Colletotrichum</taxon>
        <taxon>Colletotrichum orbiculare species complex</taxon>
    </lineage>
</organism>
<accession>A0A4R8T273</accession>
<feature type="region of interest" description="Disordered" evidence="1">
    <location>
        <begin position="66"/>
        <end position="85"/>
    </location>
</feature>
<reference evidence="3 4" key="1">
    <citation type="submission" date="2018-11" db="EMBL/GenBank/DDBJ databases">
        <title>Genome sequence and assembly of Colletotrichum sidae.</title>
        <authorList>
            <person name="Gan P."/>
            <person name="Shirasu K."/>
        </authorList>
    </citation>
    <scope>NUCLEOTIDE SEQUENCE [LARGE SCALE GENOMIC DNA]</scope>
    <source>
        <strain evidence="3 4">CBS 518.97</strain>
    </source>
</reference>
<dbReference type="EMBL" id="QAPF01000447">
    <property type="protein sequence ID" value="TEA10751.1"/>
    <property type="molecule type" value="Genomic_DNA"/>
</dbReference>
<evidence type="ECO:0000256" key="1">
    <source>
        <dbReference type="SAM" id="MobiDB-lite"/>
    </source>
</evidence>